<dbReference type="Proteomes" id="UP000249638">
    <property type="component" value="Unassembled WGS sequence"/>
</dbReference>
<keyword evidence="2" id="KW-1185">Reference proteome</keyword>
<sequence length="53" mass="5807">MSAQRKAELETFLRQTQADQGGEASFEDFVDAVADDEGEFGHEEAKEFLALAA</sequence>
<protein>
    <submittedName>
        <fullName evidence="1">Uncharacterized protein</fullName>
    </submittedName>
</protein>
<proteinExistence type="predicted"/>
<dbReference type="EMBL" id="QKZN01000004">
    <property type="protein sequence ID" value="PZX29435.1"/>
    <property type="molecule type" value="Genomic_DNA"/>
</dbReference>
<dbReference type="AlphaFoldDB" id="A0A2W7PS46"/>
<name>A0A2W7PS46_9BURK</name>
<organism evidence="1 2">
    <name type="scientific">Cupriavidus phytorum</name>
    <dbReference type="NCBI Taxonomy" id="3024399"/>
    <lineage>
        <taxon>Bacteria</taxon>
        <taxon>Pseudomonadati</taxon>
        <taxon>Pseudomonadota</taxon>
        <taxon>Betaproteobacteria</taxon>
        <taxon>Burkholderiales</taxon>
        <taxon>Burkholderiaceae</taxon>
        <taxon>Cupriavidus</taxon>
    </lineage>
</organism>
<accession>A0A2W7PS46</accession>
<evidence type="ECO:0000313" key="1">
    <source>
        <dbReference type="EMBL" id="PZX29435.1"/>
    </source>
</evidence>
<reference evidence="1" key="1">
    <citation type="submission" date="2018-06" db="EMBL/GenBank/DDBJ databases">
        <title>Genomic Encyclopedia of Type Strains, Phase IV (KMG-V): Genome sequencing to study the core and pangenomes of soil and plant-associated prokaryotes.</title>
        <authorList>
            <person name="Whitman W."/>
        </authorList>
    </citation>
    <scope>NUCLEOTIDE SEQUENCE [LARGE SCALE GENOMIC DNA]</scope>
    <source>
        <strain evidence="1">MLR2-44</strain>
    </source>
</reference>
<gene>
    <name evidence="1" type="ORF">C7416_104440</name>
</gene>
<comment type="caution">
    <text evidence="1">The sequence shown here is derived from an EMBL/GenBank/DDBJ whole genome shotgun (WGS) entry which is preliminary data.</text>
</comment>
<evidence type="ECO:0000313" key="2">
    <source>
        <dbReference type="Proteomes" id="UP000249638"/>
    </source>
</evidence>